<organism evidence="2 3">
    <name type="scientific">Mycena rosella</name>
    <name type="common">Pink bonnet</name>
    <name type="synonym">Agaricus rosellus</name>
    <dbReference type="NCBI Taxonomy" id="1033263"/>
    <lineage>
        <taxon>Eukaryota</taxon>
        <taxon>Fungi</taxon>
        <taxon>Dikarya</taxon>
        <taxon>Basidiomycota</taxon>
        <taxon>Agaricomycotina</taxon>
        <taxon>Agaricomycetes</taxon>
        <taxon>Agaricomycetidae</taxon>
        <taxon>Agaricales</taxon>
        <taxon>Marasmiineae</taxon>
        <taxon>Mycenaceae</taxon>
        <taxon>Mycena</taxon>
    </lineage>
</organism>
<dbReference type="AlphaFoldDB" id="A0AAD7G7J4"/>
<evidence type="ECO:0000313" key="3">
    <source>
        <dbReference type="Proteomes" id="UP001221757"/>
    </source>
</evidence>
<evidence type="ECO:0000256" key="1">
    <source>
        <dbReference type="SAM" id="MobiDB-lite"/>
    </source>
</evidence>
<protein>
    <submittedName>
        <fullName evidence="2">Uncharacterized protein</fullName>
    </submittedName>
</protein>
<dbReference type="Proteomes" id="UP001221757">
    <property type="component" value="Unassembled WGS sequence"/>
</dbReference>
<name>A0AAD7G7J4_MYCRO</name>
<proteinExistence type="predicted"/>
<sequence length="233" mass="27083">MAKPPAKQTRKWKRTAKKDCQNLKLWAEGAREDILKPHIAGYMDTLEHGWRLERDYLEIVCNKFHVHISWRLEDHEEPEGGLSEWDEFALLVLEVLSSEDKAAKLARCDVLNALKYRARRLRRPVRMDRSQDPWGILLAKLAGINSPPKARQAFQQYMHESYEAEIRPTVKAQWEATCLEGNRMTLKSKKGPDAPFRTKVAWDLFAELSSEAQQGLRSHTQEEAKEARDEYTL</sequence>
<gene>
    <name evidence="2" type="ORF">B0H17DRAFT_1207900</name>
</gene>
<accession>A0AAD7G7J4</accession>
<feature type="compositionally biased region" description="Basic and acidic residues" evidence="1">
    <location>
        <begin position="219"/>
        <end position="233"/>
    </location>
</feature>
<feature type="region of interest" description="Disordered" evidence="1">
    <location>
        <begin position="213"/>
        <end position="233"/>
    </location>
</feature>
<evidence type="ECO:0000313" key="2">
    <source>
        <dbReference type="EMBL" id="KAJ7675037.1"/>
    </source>
</evidence>
<dbReference type="EMBL" id="JARKIE010000153">
    <property type="protein sequence ID" value="KAJ7675037.1"/>
    <property type="molecule type" value="Genomic_DNA"/>
</dbReference>
<keyword evidence="3" id="KW-1185">Reference proteome</keyword>
<comment type="caution">
    <text evidence="2">The sequence shown here is derived from an EMBL/GenBank/DDBJ whole genome shotgun (WGS) entry which is preliminary data.</text>
</comment>
<reference evidence="2" key="1">
    <citation type="submission" date="2023-03" db="EMBL/GenBank/DDBJ databases">
        <title>Massive genome expansion in bonnet fungi (Mycena s.s.) driven by repeated elements and novel gene families across ecological guilds.</title>
        <authorList>
            <consortium name="Lawrence Berkeley National Laboratory"/>
            <person name="Harder C.B."/>
            <person name="Miyauchi S."/>
            <person name="Viragh M."/>
            <person name="Kuo A."/>
            <person name="Thoen E."/>
            <person name="Andreopoulos B."/>
            <person name="Lu D."/>
            <person name="Skrede I."/>
            <person name="Drula E."/>
            <person name="Henrissat B."/>
            <person name="Morin E."/>
            <person name="Kohler A."/>
            <person name="Barry K."/>
            <person name="LaButti K."/>
            <person name="Morin E."/>
            <person name="Salamov A."/>
            <person name="Lipzen A."/>
            <person name="Mereny Z."/>
            <person name="Hegedus B."/>
            <person name="Baldrian P."/>
            <person name="Stursova M."/>
            <person name="Weitz H."/>
            <person name="Taylor A."/>
            <person name="Grigoriev I.V."/>
            <person name="Nagy L.G."/>
            <person name="Martin F."/>
            <person name="Kauserud H."/>
        </authorList>
    </citation>
    <scope>NUCLEOTIDE SEQUENCE</scope>
    <source>
        <strain evidence="2">CBHHK067</strain>
    </source>
</reference>